<evidence type="ECO:0000313" key="2">
    <source>
        <dbReference type="EMBL" id="MDR4308634.1"/>
    </source>
</evidence>
<keyword evidence="1" id="KW-0472">Membrane</keyword>
<organism evidence="2 3">
    <name type="scientific">Chelatococcus sambhunathii</name>
    <dbReference type="NCBI Taxonomy" id="363953"/>
    <lineage>
        <taxon>Bacteria</taxon>
        <taxon>Pseudomonadati</taxon>
        <taxon>Pseudomonadota</taxon>
        <taxon>Alphaproteobacteria</taxon>
        <taxon>Hyphomicrobiales</taxon>
        <taxon>Chelatococcaceae</taxon>
        <taxon>Chelatococcus</taxon>
    </lineage>
</organism>
<keyword evidence="3" id="KW-1185">Reference proteome</keyword>
<evidence type="ECO:0000313" key="3">
    <source>
        <dbReference type="Proteomes" id="UP001181622"/>
    </source>
</evidence>
<dbReference type="EMBL" id="JADBEO010000061">
    <property type="protein sequence ID" value="MDR4308634.1"/>
    <property type="molecule type" value="Genomic_DNA"/>
</dbReference>
<dbReference type="Proteomes" id="UP001181622">
    <property type="component" value="Unassembled WGS sequence"/>
</dbReference>
<proteinExistence type="predicted"/>
<keyword evidence="1" id="KW-1133">Transmembrane helix</keyword>
<gene>
    <name evidence="2" type="ORF">IHQ68_18595</name>
</gene>
<feature type="transmembrane region" description="Helical" evidence="1">
    <location>
        <begin position="20"/>
        <end position="41"/>
    </location>
</feature>
<protein>
    <submittedName>
        <fullName evidence="2">Uncharacterized protein</fullName>
    </submittedName>
</protein>
<comment type="caution">
    <text evidence="2">The sequence shown here is derived from an EMBL/GenBank/DDBJ whole genome shotgun (WGS) entry which is preliminary data.</text>
</comment>
<sequence length="71" mass="7129">MVRDVPAARRTGDVAVRQAAGAFGALGLLAIGAAAIGAVAIGRLSVRRAHIGSLKVDRLIIGAVRRGDGEA</sequence>
<evidence type="ECO:0000256" key="1">
    <source>
        <dbReference type="SAM" id="Phobius"/>
    </source>
</evidence>
<reference evidence="2" key="1">
    <citation type="submission" date="2020-10" db="EMBL/GenBank/DDBJ databases">
        <authorList>
            <person name="Abbas A."/>
            <person name="Razzaq R."/>
            <person name="Waqas M."/>
            <person name="Abbas N."/>
            <person name="Nielsen T.K."/>
            <person name="Hansen L.H."/>
            <person name="Hussain S."/>
            <person name="Shahid M."/>
        </authorList>
    </citation>
    <scope>NUCLEOTIDE SEQUENCE</scope>
    <source>
        <strain evidence="2">S14</strain>
    </source>
</reference>
<name>A0ABU1DKL4_9HYPH</name>
<keyword evidence="1" id="KW-0812">Transmembrane</keyword>
<accession>A0ABU1DKL4</accession>